<evidence type="ECO:0000313" key="2">
    <source>
        <dbReference type="Proteomes" id="UP000003188"/>
    </source>
</evidence>
<name>B1V645_CLOPF</name>
<comment type="caution">
    <text evidence="1">The sequence shown here is derived from an EMBL/GenBank/DDBJ whole genome shotgun (WGS) entry which is preliminary data.</text>
</comment>
<gene>
    <name evidence="1" type="ORF">CJD_A0579</name>
</gene>
<organism evidence="1 2">
    <name type="scientific">Clostridium perfringens D str. JGS1721</name>
    <dbReference type="NCBI Taxonomy" id="488537"/>
    <lineage>
        <taxon>Bacteria</taxon>
        <taxon>Bacillati</taxon>
        <taxon>Bacillota</taxon>
        <taxon>Clostridia</taxon>
        <taxon>Eubacteriales</taxon>
        <taxon>Clostridiaceae</taxon>
        <taxon>Clostridium</taxon>
    </lineage>
</organism>
<accession>B1V645</accession>
<protein>
    <submittedName>
        <fullName evidence="1">Uncharacterized protein</fullName>
    </submittedName>
</protein>
<dbReference type="RefSeq" id="WP_003475857.1">
    <property type="nucleotide sequence ID" value="NZ_ABOO01000040.1"/>
</dbReference>
<dbReference type="AlphaFoldDB" id="B1V645"/>
<reference evidence="1 2" key="1">
    <citation type="submission" date="2008-03" db="EMBL/GenBank/DDBJ databases">
        <authorList>
            <person name="Paulsen I."/>
            <person name="Sebastian Y."/>
        </authorList>
    </citation>
    <scope>NUCLEOTIDE SEQUENCE [LARGE SCALE GENOMIC DNA]</scope>
    <source>
        <strain evidence="2">D str. JGS1721</strain>
    </source>
</reference>
<dbReference type="EMBL" id="ABOO01000040">
    <property type="protein sequence ID" value="EDT70714.1"/>
    <property type="molecule type" value="Genomic_DNA"/>
</dbReference>
<proteinExistence type="predicted"/>
<dbReference type="Proteomes" id="UP000003188">
    <property type="component" value="Unassembled WGS sequence"/>
</dbReference>
<sequence>MNNFKIDEDRFLMTKSFLDTEAIKISKETCLKILMRQYKMDKIEALLIYNKWRRIWCDTSNKKL</sequence>
<evidence type="ECO:0000313" key="1">
    <source>
        <dbReference type="EMBL" id="EDT70714.1"/>
    </source>
</evidence>